<evidence type="ECO:0000313" key="2">
    <source>
        <dbReference type="Proteomes" id="UP001162501"/>
    </source>
</evidence>
<proteinExistence type="predicted"/>
<protein>
    <submittedName>
        <fullName evidence="1">Uncharacterized protein</fullName>
    </submittedName>
</protein>
<accession>A0ACB0E9Z4</accession>
<gene>
    <name evidence="1" type="ORF">MRATA1EN3_LOCUS8598</name>
</gene>
<dbReference type="EMBL" id="OX596101">
    <property type="protein sequence ID" value="CAI9697385.1"/>
    <property type="molecule type" value="Genomic_DNA"/>
</dbReference>
<sequence length="310" mass="34906">MSYAGSPAAAAAGPGEETMGASTSWGLPARVPAPHHEPQEVPGPNHLPIELLRQMLSYLPPSTLLRQCRLVCRRWREVVDGKDLWLSILSWKHPDLWPVICTCLPPAGRPWPCILGRFCELRPIGRKLTVNPPEKDLWNCMMLGGSDGSEEEEDLGVRLKTSEETSYSPAYRWFLKKEVLDLEEEGLWPELLDSGKTEISVSARCFDDQDADCLYRLIVQLLDANQAVLHHFSPLPLPSDRLGNGFFFEVSHVFSNLKKGVRFVSFEHWVRDFELSCEQHGDYPSHLSVTVRVRQALPDHAFHSGSGTID</sequence>
<organism evidence="1 2">
    <name type="scientific">Rangifer tarandus platyrhynchus</name>
    <name type="common">Svalbard reindeer</name>
    <dbReference type="NCBI Taxonomy" id="3082113"/>
    <lineage>
        <taxon>Eukaryota</taxon>
        <taxon>Metazoa</taxon>
        <taxon>Chordata</taxon>
        <taxon>Craniata</taxon>
        <taxon>Vertebrata</taxon>
        <taxon>Euteleostomi</taxon>
        <taxon>Mammalia</taxon>
        <taxon>Eutheria</taxon>
        <taxon>Laurasiatheria</taxon>
        <taxon>Artiodactyla</taxon>
        <taxon>Ruminantia</taxon>
        <taxon>Pecora</taxon>
        <taxon>Cervidae</taxon>
        <taxon>Odocoileinae</taxon>
        <taxon>Rangifer</taxon>
    </lineage>
</organism>
<dbReference type="Proteomes" id="UP001162501">
    <property type="component" value="Chromosome 17"/>
</dbReference>
<evidence type="ECO:0000313" key="1">
    <source>
        <dbReference type="EMBL" id="CAI9697385.1"/>
    </source>
</evidence>
<name>A0ACB0E9Z4_RANTA</name>
<reference evidence="1" key="1">
    <citation type="submission" date="2023-05" db="EMBL/GenBank/DDBJ databases">
        <authorList>
            <consortium name="ELIXIR-Norway"/>
        </authorList>
    </citation>
    <scope>NUCLEOTIDE SEQUENCE</scope>
</reference>